<dbReference type="Gene3D" id="2.160.10.10">
    <property type="entry name" value="Hexapeptide repeat proteins"/>
    <property type="match status" value="1"/>
</dbReference>
<evidence type="ECO:0000256" key="2">
    <source>
        <dbReference type="ARBA" id="ARBA00022679"/>
    </source>
</evidence>
<dbReference type="GO" id="GO:0008652">
    <property type="term" value="P:amino acid biosynthetic process"/>
    <property type="evidence" value="ECO:0007669"/>
    <property type="project" value="UniProtKB-KW"/>
</dbReference>
<organism evidence="4 5">
    <name type="scientific">Ilyomonas limi</name>
    <dbReference type="NCBI Taxonomy" id="2575867"/>
    <lineage>
        <taxon>Bacteria</taxon>
        <taxon>Pseudomonadati</taxon>
        <taxon>Bacteroidota</taxon>
        <taxon>Chitinophagia</taxon>
        <taxon>Chitinophagales</taxon>
        <taxon>Chitinophagaceae</taxon>
        <taxon>Ilyomonas</taxon>
    </lineage>
</organism>
<dbReference type="OrthoDB" id="9801456at2"/>
<dbReference type="RefSeq" id="WP_137261134.1">
    <property type="nucleotide sequence ID" value="NZ_SZQL01000004.1"/>
</dbReference>
<dbReference type="AlphaFoldDB" id="A0A4U3L4P4"/>
<proteinExistence type="predicted"/>
<dbReference type="InterPro" id="IPR045304">
    <property type="entry name" value="LbH_SAT"/>
</dbReference>
<dbReference type="Proteomes" id="UP000305848">
    <property type="component" value="Unassembled WGS sequence"/>
</dbReference>
<reference evidence="4 5" key="1">
    <citation type="submission" date="2019-05" db="EMBL/GenBank/DDBJ databases">
        <title>Panacibacter sp. strain 17mud1-8 Genome sequencing and assembly.</title>
        <authorList>
            <person name="Chhetri G."/>
        </authorList>
    </citation>
    <scope>NUCLEOTIDE SEQUENCE [LARGE SCALE GENOMIC DNA]</scope>
    <source>
        <strain evidence="4 5">17mud1-8</strain>
    </source>
</reference>
<name>A0A4U3L4P4_9BACT</name>
<evidence type="ECO:0000313" key="4">
    <source>
        <dbReference type="EMBL" id="TKK69912.1"/>
    </source>
</evidence>
<dbReference type="SUPFAM" id="SSF51161">
    <property type="entry name" value="Trimeric LpxA-like enzymes"/>
    <property type="match status" value="1"/>
</dbReference>
<gene>
    <name evidence="4" type="ORF">FC093_07495</name>
</gene>
<dbReference type="CDD" id="cd03354">
    <property type="entry name" value="LbH_SAT"/>
    <property type="match status" value="1"/>
</dbReference>
<keyword evidence="1" id="KW-0028">Amino-acid biosynthesis</keyword>
<dbReference type="InterPro" id="IPR053376">
    <property type="entry name" value="Serine_acetyltransferase"/>
</dbReference>
<keyword evidence="2 4" id="KW-0808">Transferase</keyword>
<protein>
    <submittedName>
        <fullName evidence="4">Serine acetyltransferase</fullName>
    </submittedName>
</protein>
<keyword evidence="3" id="KW-0012">Acyltransferase</keyword>
<evidence type="ECO:0000256" key="1">
    <source>
        <dbReference type="ARBA" id="ARBA00022605"/>
    </source>
</evidence>
<accession>A0A4U3L4P4</accession>
<dbReference type="EMBL" id="SZQL01000004">
    <property type="protein sequence ID" value="TKK69912.1"/>
    <property type="molecule type" value="Genomic_DNA"/>
</dbReference>
<evidence type="ECO:0000313" key="5">
    <source>
        <dbReference type="Proteomes" id="UP000305848"/>
    </source>
</evidence>
<evidence type="ECO:0000256" key="3">
    <source>
        <dbReference type="ARBA" id="ARBA00023315"/>
    </source>
</evidence>
<dbReference type="InterPro" id="IPR042122">
    <property type="entry name" value="Ser_AcTrfase_N_sf"/>
</dbReference>
<dbReference type="Gene3D" id="1.10.3130.10">
    <property type="entry name" value="serine acetyltransferase, domain 1"/>
    <property type="match status" value="1"/>
</dbReference>
<dbReference type="InterPro" id="IPR011004">
    <property type="entry name" value="Trimer_LpxA-like_sf"/>
</dbReference>
<dbReference type="PANTHER" id="PTHR42811">
    <property type="entry name" value="SERINE ACETYLTRANSFERASE"/>
    <property type="match status" value="1"/>
</dbReference>
<comment type="caution">
    <text evidence="4">The sequence shown here is derived from an EMBL/GenBank/DDBJ whole genome shotgun (WGS) entry which is preliminary data.</text>
</comment>
<dbReference type="GO" id="GO:0016746">
    <property type="term" value="F:acyltransferase activity"/>
    <property type="evidence" value="ECO:0007669"/>
    <property type="project" value="UniProtKB-KW"/>
</dbReference>
<sequence length="271" mass="30106">MHYQYPGFILNNTLPSKKQVNCFIEGLTHYVFPVTQEPQAFLQHHEQQCGSLQSQLTRLLALVDKNNSLQHDEIITTYFDSLCGIKDTLLKDAQLILDFDPAATSLEEIIICYPGFQAITVHRLSHPLYKMNVPILPRMMNEWVHSQTGIDINPGATIGSPFFIDHGTGVVIGETAVIGNNVKIYQGVTLGALAVRKEDATRKRHPTVQDNVVIYAGSTILGGSTIIGHDSIIGGNTWLTHSIPAHSVVYHQHQTVVKDSKDFEEPINFVI</sequence>
<keyword evidence="5" id="KW-1185">Reference proteome</keyword>
<dbReference type="NCBIfam" id="NF041874">
    <property type="entry name" value="EPS_EpsC"/>
    <property type="match status" value="1"/>
</dbReference>